<dbReference type="Pfam" id="PF03734">
    <property type="entry name" value="YkuD"/>
    <property type="match status" value="1"/>
</dbReference>
<accession>A0A849AQX4</accession>
<keyword evidence="9" id="KW-1185">Reference proteome</keyword>
<evidence type="ECO:0000256" key="5">
    <source>
        <dbReference type="ARBA" id="ARBA00023316"/>
    </source>
</evidence>
<evidence type="ECO:0000259" key="7">
    <source>
        <dbReference type="PROSITE" id="PS52029"/>
    </source>
</evidence>
<dbReference type="Gene3D" id="2.40.440.10">
    <property type="entry name" value="L,D-transpeptidase catalytic domain-like"/>
    <property type="match status" value="1"/>
</dbReference>
<protein>
    <submittedName>
        <fullName evidence="8">L,D-transpeptidase family protein</fullName>
    </submittedName>
</protein>
<keyword evidence="2" id="KW-0808">Transferase</keyword>
<dbReference type="GO" id="GO:0016740">
    <property type="term" value="F:transferase activity"/>
    <property type="evidence" value="ECO:0007669"/>
    <property type="project" value="UniProtKB-KW"/>
</dbReference>
<evidence type="ECO:0000256" key="4">
    <source>
        <dbReference type="ARBA" id="ARBA00022984"/>
    </source>
</evidence>
<evidence type="ECO:0000256" key="2">
    <source>
        <dbReference type="ARBA" id="ARBA00022679"/>
    </source>
</evidence>
<dbReference type="InterPro" id="IPR006311">
    <property type="entry name" value="TAT_signal"/>
</dbReference>
<evidence type="ECO:0000313" key="9">
    <source>
        <dbReference type="Proteomes" id="UP000557772"/>
    </source>
</evidence>
<dbReference type="Proteomes" id="UP000557772">
    <property type="component" value="Unassembled WGS sequence"/>
</dbReference>
<dbReference type="Gene3D" id="1.10.101.10">
    <property type="entry name" value="PGBD-like superfamily/PGBD"/>
    <property type="match status" value="1"/>
</dbReference>
<dbReference type="AlphaFoldDB" id="A0A849AQX4"/>
<feature type="active site" description="Proton donor/acceptor" evidence="6">
    <location>
        <position position="192"/>
    </location>
</feature>
<dbReference type="InterPro" id="IPR005490">
    <property type="entry name" value="LD_TPept_cat_dom"/>
</dbReference>
<dbReference type="Pfam" id="PF01471">
    <property type="entry name" value="PG_binding_1"/>
    <property type="match status" value="1"/>
</dbReference>
<dbReference type="GO" id="GO:0071555">
    <property type="term" value="P:cell wall organization"/>
    <property type="evidence" value="ECO:0007669"/>
    <property type="project" value="UniProtKB-UniRule"/>
</dbReference>
<proteinExistence type="predicted"/>
<dbReference type="UniPathway" id="UPA00219"/>
<keyword evidence="5 6" id="KW-0961">Cell wall biogenesis/degradation</keyword>
<reference evidence="8 9" key="1">
    <citation type="submission" date="2020-05" db="EMBL/GenBank/DDBJ databases">
        <title>Flexivirga sp. ID2601S isolated from air conditioner.</title>
        <authorList>
            <person name="Kim D.H."/>
        </authorList>
    </citation>
    <scope>NUCLEOTIDE SEQUENCE [LARGE SCALE GENOMIC DNA]</scope>
    <source>
        <strain evidence="8 9">ID2601S</strain>
    </source>
</reference>
<keyword evidence="3 6" id="KW-0133">Cell shape</keyword>
<evidence type="ECO:0000256" key="3">
    <source>
        <dbReference type="ARBA" id="ARBA00022960"/>
    </source>
</evidence>
<dbReference type="SUPFAM" id="SSF141523">
    <property type="entry name" value="L,D-transpeptidase catalytic domain-like"/>
    <property type="match status" value="1"/>
</dbReference>
<dbReference type="InterPro" id="IPR036366">
    <property type="entry name" value="PGBDSf"/>
</dbReference>
<comment type="pathway">
    <text evidence="1 6">Cell wall biogenesis; peptidoglycan biosynthesis.</text>
</comment>
<dbReference type="InterPro" id="IPR002477">
    <property type="entry name" value="Peptidoglycan-bd-like"/>
</dbReference>
<feature type="domain" description="L,D-TPase catalytic" evidence="7">
    <location>
        <begin position="113"/>
        <end position="232"/>
    </location>
</feature>
<dbReference type="SUPFAM" id="SSF47090">
    <property type="entry name" value="PGBD-like"/>
    <property type="match status" value="1"/>
</dbReference>
<dbReference type="InterPro" id="IPR036365">
    <property type="entry name" value="PGBD-like_sf"/>
</dbReference>
<evidence type="ECO:0000256" key="6">
    <source>
        <dbReference type="PROSITE-ProRule" id="PRU01373"/>
    </source>
</evidence>
<gene>
    <name evidence="8" type="ORF">HJ588_07780</name>
</gene>
<dbReference type="EMBL" id="JABENB010000001">
    <property type="protein sequence ID" value="NNG39172.1"/>
    <property type="molecule type" value="Genomic_DNA"/>
</dbReference>
<feature type="active site" description="Nucleophile" evidence="6">
    <location>
        <position position="206"/>
    </location>
</feature>
<evidence type="ECO:0000256" key="1">
    <source>
        <dbReference type="ARBA" id="ARBA00004752"/>
    </source>
</evidence>
<dbReference type="CDD" id="cd16913">
    <property type="entry name" value="YkuD_like"/>
    <property type="match status" value="1"/>
</dbReference>
<dbReference type="GO" id="GO:0008360">
    <property type="term" value="P:regulation of cell shape"/>
    <property type="evidence" value="ECO:0007669"/>
    <property type="project" value="UniProtKB-UniRule"/>
</dbReference>
<comment type="caution">
    <text evidence="8">The sequence shown here is derived from an EMBL/GenBank/DDBJ whole genome shotgun (WGS) entry which is preliminary data.</text>
</comment>
<dbReference type="PROSITE" id="PS51318">
    <property type="entry name" value="TAT"/>
    <property type="match status" value="1"/>
</dbReference>
<evidence type="ECO:0000313" key="8">
    <source>
        <dbReference type="EMBL" id="NNG39172.1"/>
    </source>
</evidence>
<organism evidence="8 9">
    <name type="scientific">Flexivirga aerilata</name>
    <dbReference type="NCBI Taxonomy" id="1656889"/>
    <lineage>
        <taxon>Bacteria</taxon>
        <taxon>Bacillati</taxon>
        <taxon>Actinomycetota</taxon>
        <taxon>Actinomycetes</taxon>
        <taxon>Micrococcales</taxon>
        <taxon>Dermacoccaceae</taxon>
        <taxon>Flexivirga</taxon>
    </lineage>
</organism>
<keyword evidence="4 6" id="KW-0573">Peptidoglycan synthesis</keyword>
<name>A0A849AQX4_9MICO</name>
<dbReference type="InterPro" id="IPR038063">
    <property type="entry name" value="Transpep_catalytic_dom"/>
</dbReference>
<sequence length="232" mass="24753">MSHIGRRQVVAGVAGAGALGALGLATAGHAEAAGRPTIQLGSTGSNVTYLQQRLNYVGYWCGGADGVFGAQTQQAVYALQKAWGLYRDAVVGPNTWGVVGSNQRRPARYGPGYRIEIDKARQLLLVVWGNSVRYTLNTSTGSNQPFYSWGRWYNGQTPSGSFSVFRKVNGWSNDALGSLYRPHFFNGAIAIHGATSIPPYNASHGCCRLSTSAQDMLIAGGYLTIGRSVAVF</sequence>
<dbReference type="PROSITE" id="PS52029">
    <property type="entry name" value="LD_TPASE"/>
    <property type="match status" value="1"/>
</dbReference>
<dbReference type="RefSeq" id="WP_171153691.1">
    <property type="nucleotide sequence ID" value="NZ_JABENB010000001.1"/>
</dbReference>
<dbReference type="GO" id="GO:0009252">
    <property type="term" value="P:peptidoglycan biosynthetic process"/>
    <property type="evidence" value="ECO:0007669"/>
    <property type="project" value="UniProtKB-UniPathway"/>
</dbReference>